<reference evidence="2" key="1">
    <citation type="journal article" date="2019" name="Int. J. Syst. Evol. Microbiol.">
        <title>The Global Catalogue of Microorganisms (GCM) 10K type strain sequencing project: providing services to taxonomists for standard genome sequencing and annotation.</title>
        <authorList>
            <consortium name="The Broad Institute Genomics Platform"/>
            <consortium name="The Broad Institute Genome Sequencing Center for Infectious Disease"/>
            <person name="Wu L."/>
            <person name="Ma J."/>
        </authorList>
    </citation>
    <scope>NUCLEOTIDE SEQUENCE [LARGE SCALE GENOMIC DNA]</scope>
    <source>
        <strain evidence="2">PCU 266</strain>
    </source>
</reference>
<dbReference type="EMBL" id="JBHSKP010000013">
    <property type="protein sequence ID" value="MFC5154177.1"/>
    <property type="molecule type" value="Genomic_DNA"/>
</dbReference>
<gene>
    <name evidence="1" type="ORF">ACFPRH_20795</name>
</gene>
<keyword evidence="2" id="KW-1185">Reference proteome</keyword>
<proteinExistence type="predicted"/>
<dbReference type="RefSeq" id="WP_344480073.1">
    <property type="nucleotide sequence ID" value="NZ_BAAASB010000014.1"/>
</dbReference>
<evidence type="ECO:0000313" key="1">
    <source>
        <dbReference type="EMBL" id="MFC5154177.1"/>
    </source>
</evidence>
<comment type="caution">
    <text evidence="1">The sequence shown here is derived from an EMBL/GenBank/DDBJ whole genome shotgun (WGS) entry which is preliminary data.</text>
</comment>
<accession>A0ABW0AKT1</accession>
<name>A0ABW0AKT1_9ACTN</name>
<evidence type="ECO:0000313" key="2">
    <source>
        <dbReference type="Proteomes" id="UP001596160"/>
    </source>
</evidence>
<dbReference type="InterPro" id="IPR011990">
    <property type="entry name" value="TPR-like_helical_dom_sf"/>
</dbReference>
<organism evidence="1 2">
    <name type="scientific">Streptomyces amakusaensis</name>
    <dbReference type="NCBI Taxonomy" id="67271"/>
    <lineage>
        <taxon>Bacteria</taxon>
        <taxon>Bacillati</taxon>
        <taxon>Actinomycetota</taxon>
        <taxon>Actinomycetes</taxon>
        <taxon>Kitasatosporales</taxon>
        <taxon>Streptomycetaceae</taxon>
        <taxon>Streptomyces</taxon>
    </lineage>
</organism>
<sequence>MSPPDHRPPRHLLAAVRETTGHSLPTYARAVAVRAAAIGYPGMAFRREKVARWEAGVEPEMPAQLAMADLHRGDPEQVWARGWPGWLLLALPGTDIRAPFTPEATMSALDDLTSDPARAALLPTDVLTDLTTRWTSHVQDTIGRGMNGGYVGEEVSAALHARLTALWHLDDSLGGTPCTDSAHTDLTMITRILRQARHTGQRTTDLHYLAAEYARFLGWAEFDAGRPGTAHRAWHTALRAAAEVADPAHSAYLLANLALACIYDGQATTAAQMLATARDLAGTRTTPLVAAMITTWQVRGAAATGVARQAARLLAQAETEYERSRTGDDNPAWAYWMVRPTHMAETGRAFLDLGDPATAEQLLTDGLTALAPEAHRDRVLYHVWIATARVRQGHLDAAAHATTQGLNAAQAVESGRCTTLLTTLATELAPHQASRPVRAVLEQLGPA</sequence>
<dbReference type="Gene3D" id="1.25.40.10">
    <property type="entry name" value="Tetratricopeptide repeat domain"/>
    <property type="match status" value="1"/>
</dbReference>
<dbReference type="Proteomes" id="UP001596160">
    <property type="component" value="Unassembled WGS sequence"/>
</dbReference>
<dbReference type="SUPFAM" id="SSF48452">
    <property type="entry name" value="TPR-like"/>
    <property type="match status" value="1"/>
</dbReference>
<protein>
    <submittedName>
        <fullName evidence="1">Transcriptional regulator</fullName>
    </submittedName>
</protein>